<dbReference type="InterPro" id="IPR050775">
    <property type="entry name" value="FAD-binding_Monooxygenases"/>
</dbReference>
<gene>
    <name evidence="8" type="ORF">J2S39_001613</name>
</gene>
<keyword evidence="7 8" id="KW-0503">Monooxygenase</keyword>
<evidence type="ECO:0000256" key="6">
    <source>
        <dbReference type="ARBA" id="ARBA00023002"/>
    </source>
</evidence>
<keyword evidence="6 8" id="KW-0560">Oxidoreductase</keyword>
<dbReference type="InterPro" id="IPR036188">
    <property type="entry name" value="FAD/NAD-bd_sf"/>
</dbReference>
<dbReference type="EC" id="1.14.13.22" evidence="8"/>
<dbReference type="PANTHER" id="PTHR43098">
    <property type="entry name" value="L-ORNITHINE N(5)-MONOOXYGENASE-RELATED"/>
    <property type="match status" value="1"/>
</dbReference>
<comment type="cofactor">
    <cofactor evidence="1">
        <name>FAD</name>
        <dbReference type="ChEBI" id="CHEBI:57692"/>
    </cofactor>
</comment>
<evidence type="ECO:0000313" key="9">
    <source>
        <dbReference type="Proteomes" id="UP001180840"/>
    </source>
</evidence>
<dbReference type="GO" id="GO:0018667">
    <property type="term" value="F:cyclohexanone monooxygenase activity"/>
    <property type="evidence" value="ECO:0007669"/>
    <property type="project" value="UniProtKB-EC"/>
</dbReference>
<dbReference type="InterPro" id="IPR020946">
    <property type="entry name" value="Flavin_mOase-like"/>
</dbReference>
<keyword evidence="9" id="KW-1185">Reference proteome</keyword>
<evidence type="ECO:0000256" key="3">
    <source>
        <dbReference type="ARBA" id="ARBA00022630"/>
    </source>
</evidence>
<accession>A0ABU2A0B1</accession>
<comment type="similarity">
    <text evidence="2">Belongs to the FAD-binding monooxygenase family.</text>
</comment>
<keyword evidence="5" id="KW-0521">NADP</keyword>
<evidence type="ECO:0000313" key="8">
    <source>
        <dbReference type="EMBL" id="MDR7329937.1"/>
    </source>
</evidence>
<dbReference type="Proteomes" id="UP001180840">
    <property type="component" value="Unassembled WGS sequence"/>
</dbReference>
<keyword evidence="4" id="KW-0274">FAD</keyword>
<evidence type="ECO:0000256" key="2">
    <source>
        <dbReference type="ARBA" id="ARBA00010139"/>
    </source>
</evidence>
<keyword evidence="3" id="KW-0285">Flavoprotein</keyword>
<dbReference type="SUPFAM" id="SSF51905">
    <property type="entry name" value="FAD/NAD(P)-binding domain"/>
    <property type="match status" value="2"/>
</dbReference>
<evidence type="ECO:0000256" key="5">
    <source>
        <dbReference type="ARBA" id="ARBA00022857"/>
    </source>
</evidence>
<reference evidence="8" key="1">
    <citation type="submission" date="2023-07" db="EMBL/GenBank/DDBJ databases">
        <title>Sequencing the genomes of 1000 actinobacteria strains.</title>
        <authorList>
            <person name="Klenk H.-P."/>
        </authorList>
    </citation>
    <scope>NUCLEOTIDE SEQUENCE</scope>
    <source>
        <strain evidence="8">DSM 107476</strain>
    </source>
</reference>
<dbReference type="RefSeq" id="WP_290195167.1">
    <property type="nucleotide sequence ID" value="NZ_CP047654.1"/>
</dbReference>
<dbReference type="PANTHER" id="PTHR43098:SF3">
    <property type="entry name" value="L-ORNITHINE N(5)-MONOOXYGENASE-RELATED"/>
    <property type="match status" value="1"/>
</dbReference>
<comment type="caution">
    <text evidence="8">The sequence shown here is derived from an EMBL/GenBank/DDBJ whole genome shotgun (WGS) entry which is preliminary data.</text>
</comment>
<proteinExistence type="inferred from homology"/>
<sequence>MSTQHNIDVDVVVVGAGFAGIYATHLLRTKNNLTVQGFEKGSGVGGTWFWNRYPGARCDAESIVYSYGFDDEIQQEWTWSERWATQPEILEYANFVADKLDIRQYYRFNTEVASITWDEETATWTTTTADGATTVSKYVITAVGCLSASQVPNFPGLADYRGEVHHTGAWPHEGVDFTGKKVCVIGTGSSAIQSIPKIAEQAEHVTVFQRTATFTVPARNRPLGVDEMALVKAAYPALREHAKTTVAGVIVKQPIGSALELDDATVRAELDARWASGGPSVMNAFTDTMTDMEANQITAEYVREQIRATVKDPATAALLTPDAYPIGTKRICVDTDYYETYNRDNVALVSVREHPIERIGSRGPVVDGVEHDCDILVMATGFDAITGPLLRLNITGREGLPLSEAWAEGGKSYLGLSVAGFPNMFTITGPGSPSVLTNMIVSIEQHAEWITDALLALEEQGIDTIEATPEAQEGWVSYVNEVANTTLYPQAASWYMGDNIPGKARVFMPYAGGAHTYRSICEDVAGAGYRGFALSSRDRAPKVRVPVA</sequence>
<evidence type="ECO:0000256" key="1">
    <source>
        <dbReference type="ARBA" id="ARBA00001974"/>
    </source>
</evidence>
<evidence type="ECO:0000256" key="4">
    <source>
        <dbReference type="ARBA" id="ARBA00022827"/>
    </source>
</evidence>
<evidence type="ECO:0000256" key="7">
    <source>
        <dbReference type="ARBA" id="ARBA00023033"/>
    </source>
</evidence>
<dbReference type="Pfam" id="PF00743">
    <property type="entry name" value="FMO-like"/>
    <property type="match status" value="1"/>
</dbReference>
<dbReference type="Gene3D" id="3.50.50.60">
    <property type="entry name" value="FAD/NAD(P)-binding domain"/>
    <property type="match status" value="2"/>
</dbReference>
<dbReference type="EMBL" id="JAVDXZ010000001">
    <property type="protein sequence ID" value="MDR7329937.1"/>
    <property type="molecule type" value="Genomic_DNA"/>
</dbReference>
<organism evidence="8 9">
    <name type="scientific">Corynebacterium guangdongense</name>
    <dbReference type="NCBI Taxonomy" id="1783348"/>
    <lineage>
        <taxon>Bacteria</taxon>
        <taxon>Bacillati</taxon>
        <taxon>Actinomycetota</taxon>
        <taxon>Actinomycetes</taxon>
        <taxon>Mycobacteriales</taxon>
        <taxon>Corynebacteriaceae</taxon>
        <taxon>Corynebacterium</taxon>
    </lineage>
</organism>
<protein>
    <submittedName>
        <fullName evidence="8">Cyclohexanone monooxygenase</fullName>
        <ecNumber evidence="8">1.14.13.22</ecNumber>
    </submittedName>
</protein>
<name>A0ABU2A0B1_9CORY</name>